<reference evidence="1" key="1">
    <citation type="submission" date="2021-01" db="EMBL/GenBank/DDBJ databases">
        <title>WGS of actinomycetes isolated from Thailand.</title>
        <authorList>
            <person name="Thawai C."/>
        </authorList>
    </citation>
    <scope>NUCLEOTIDE SEQUENCE</scope>
    <source>
        <strain evidence="1">RCU-197</strain>
    </source>
</reference>
<name>A0A937EQK2_9ACTN</name>
<comment type="caution">
    <text evidence="1">The sequence shown here is derived from an EMBL/GenBank/DDBJ whole genome shotgun (WGS) entry which is preliminary data.</text>
</comment>
<keyword evidence="2" id="KW-1185">Reference proteome</keyword>
<protein>
    <submittedName>
        <fullName evidence="1">Uncharacterized protein</fullName>
    </submittedName>
</protein>
<dbReference type="Proteomes" id="UP000661858">
    <property type="component" value="Unassembled WGS sequence"/>
</dbReference>
<evidence type="ECO:0000313" key="2">
    <source>
        <dbReference type="Proteomes" id="UP000661858"/>
    </source>
</evidence>
<sequence length="68" mass="7269">MSGRREAGPSGEQLVAMYVEFHQGIVRRAGNSVPCSPPDGLAGPATRARIWRGLTHIASVERGLRSTP</sequence>
<organism evidence="1 2">
    <name type="scientific">Streptomyces actinomycinicus</name>
    <dbReference type="NCBI Taxonomy" id="1695166"/>
    <lineage>
        <taxon>Bacteria</taxon>
        <taxon>Bacillati</taxon>
        <taxon>Actinomycetota</taxon>
        <taxon>Actinomycetes</taxon>
        <taxon>Kitasatosporales</taxon>
        <taxon>Streptomycetaceae</taxon>
        <taxon>Streptomyces</taxon>
    </lineage>
</organism>
<evidence type="ECO:0000313" key="1">
    <source>
        <dbReference type="EMBL" id="MBL1086315.1"/>
    </source>
</evidence>
<gene>
    <name evidence="1" type="ORF">JK359_30870</name>
</gene>
<dbReference type="EMBL" id="JAERRK010000021">
    <property type="protein sequence ID" value="MBL1086315.1"/>
    <property type="molecule type" value="Genomic_DNA"/>
</dbReference>
<proteinExistence type="predicted"/>
<accession>A0A937EQK2</accession>
<dbReference type="AlphaFoldDB" id="A0A937EQK2"/>